<name>A0A152A966_TIELA</name>
<evidence type="ECO:0000313" key="2">
    <source>
        <dbReference type="Proteomes" id="UP000076078"/>
    </source>
</evidence>
<comment type="caution">
    <text evidence="1">The sequence shown here is derived from an EMBL/GenBank/DDBJ whole genome shotgun (WGS) entry which is preliminary data.</text>
</comment>
<evidence type="ECO:0000313" key="1">
    <source>
        <dbReference type="EMBL" id="KYR02671.1"/>
    </source>
</evidence>
<dbReference type="InterPro" id="IPR032675">
    <property type="entry name" value="LRR_dom_sf"/>
</dbReference>
<protein>
    <submittedName>
        <fullName evidence="1">Uncharacterized protein</fullName>
    </submittedName>
</protein>
<dbReference type="EMBL" id="LODT01000001">
    <property type="protein sequence ID" value="KYR02671.1"/>
    <property type="molecule type" value="Genomic_DNA"/>
</dbReference>
<dbReference type="Gene3D" id="3.80.10.10">
    <property type="entry name" value="Ribonuclease Inhibitor"/>
    <property type="match status" value="1"/>
</dbReference>
<proteinExistence type="predicted"/>
<dbReference type="AlphaFoldDB" id="A0A152A966"/>
<dbReference type="SUPFAM" id="SSF52047">
    <property type="entry name" value="RNI-like"/>
    <property type="match status" value="1"/>
</dbReference>
<sequence length="600" mass="69453">MLPKLIVKYILNQYLSIEGGYKDDYKTRNIKFYLYVIKQISLVSKEFKSLVNELHYECVDLTDESTLDIIIKLSYRGILFECVKQQIPKKKVTSTIIEKFSHLIYIYNHESLHNSSSIDSTSTSSSLQDQQEIIKSLFIQNSLMFNPLKIRYSKTFKTSSLHVGRIDPVKMFSEINNLALIKGSIETLKINDFSMETSVAQNIISNHKEIRQLKFRTTQNRKMEIKKLDITVLVSTNIKLLNIISTSALIRSFQGILDNLPNLETLEIRGHYTNCKVQLDDLSTVMVALSSNKSLTSVHINLNNNSSYSPLQVKVQDFVSLLNKNKTIKHLTISAHIVDSQENSPQEYGIYNNTLITLDQSYHRWFTLWRCTSVIESIHTNILHITPPLIRSIIDYHKNVTNLKLCFNSKETSMIIELLSSDLPHLTYLGLSKETYPDIDEFPDDFKESLLSCLPKFKNLRTLTMSDLYKSQFVIGFLELQNHSITDLEINMNRYNHDSTNLIYEMVMKHPTLRSFTGVDSLPFTSSLETFFKILNYNSTLVSLYIDNFDKSLVSFETEILAKKIKEYYFSHPNPLCVTKFSFYSKIGITIDNNEIWEYI</sequence>
<dbReference type="InParanoid" id="A0A152A966"/>
<organism evidence="1 2">
    <name type="scientific">Tieghemostelium lacteum</name>
    <name type="common">Slime mold</name>
    <name type="synonym">Dictyostelium lacteum</name>
    <dbReference type="NCBI Taxonomy" id="361077"/>
    <lineage>
        <taxon>Eukaryota</taxon>
        <taxon>Amoebozoa</taxon>
        <taxon>Evosea</taxon>
        <taxon>Eumycetozoa</taxon>
        <taxon>Dictyostelia</taxon>
        <taxon>Dictyosteliales</taxon>
        <taxon>Raperosteliaceae</taxon>
        <taxon>Tieghemostelium</taxon>
    </lineage>
</organism>
<keyword evidence="2" id="KW-1185">Reference proteome</keyword>
<dbReference type="Proteomes" id="UP000076078">
    <property type="component" value="Unassembled WGS sequence"/>
</dbReference>
<gene>
    <name evidence="1" type="ORF">DLAC_00127</name>
</gene>
<accession>A0A152A966</accession>
<reference evidence="1 2" key="1">
    <citation type="submission" date="2015-12" db="EMBL/GenBank/DDBJ databases">
        <title>Dictyostelia acquired genes for synthesis and detection of signals that induce cell-type specialization by lateral gene transfer from prokaryotes.</title>
        <authorList>
            <person name="Gloeckner G."/>
            <person name="Schaap P."/>
        </authorList>
    </citation>
    <scope>NUCLEOTIDE SEQUENCE [LARGE SCALE GENOMIC DNA]</scope>
    <source>
        <strain evidence="1 2">TK</strain>
    </source>
</reference>